<keyword evidence="4" id="KW-1185">Reference proteome</keyword>
<evidence type="ECO:0008006" key="5">
    <source>
        <dbReference type="Google" id="ProtNLM"/>
    </source>
</evidence>
<dbReference type="PANTHER" id="PTHR35317:SF23">
    <property type="entry name" value="OS04G0629600 PROTEIN"/>
    <property type="match status" value="1"/>
</dbReference>
<accession>A0A087GL50</accession>
<gene>
    <name evidence="3" type="ordered locus">AALP_Aa6g003100</name>
</gene>
<dbReference type="PANTHER" id="PTHR35317">
    <property type="entry name" value="OS04G0629600 PROTEIN"/>
    <property type="match status" value="1"/>
</dbReference>
<dbReference type="Proteomes" id="UP000029120">
    <property type="component" value="Chromosome 6"/>
</dbReference>
<dbReference type="GO" id="GO:0003676">
    <property type="term" value="F:nucleic acid binding"/>
    <property type="evidence" value="ECO:0007669"/>
    <property type="project" value="InterPro"/>
</dbReference>
<evidence type="ECO:0000313" key="4">
    <source>
        <dbReference type="Proteomes" id="UP000029120"/>
    </source>
</evidence>
<feature type="coiled-coil region" evidence="1">
    <location>
        <begin position="372"/>
        <end position="413"/>
    </location>
</feature>
<dbReference type="OrthoDB" id="1107391at2759"/>
<evidence type="ECO:0000256" key="1">
    <source>
        <dbReference type="SAM" id="Coils"/>
    </source>
</evidence>
<dbReference type="InterPro" id="IPR036875">
    <property type="entry name" value="Znf_CCHC_sf"/>
</dbReference>
<evidence type="ECO:0000256" key="2">
    <source>
        <dbReference type="SAM" id="MobiDB-lite"/>
    </source>
</evidence>
<name>A0A087GL50_ARAAL</name>
<reference evidence="4" key="1">
    <citation type="journal article" date="2015" name="Nat. Plants">
        <title>Genome expansion of Arabis alpina linked with retrotransposition and reduced symmetric DNA methylation.</title>
        <authorList>
            <person name="Willing E.M."/>
            <person name="Rawat V."/>
            <person name="Mandakova T."/>
            <person name="Maumus F."/>
            <person name="James G.V."/>
            <person name="Nordstroem K.J."/>
            <person name="Becker C."/>
            <person name="Warthmann N."/>
            <person name="Chica C."/>
            <person name="Szarzynska B."/>
            <person name="Zytnicki M."/>
            <person name="Albani M.C."/>
            <person name="Kiefer C."/>
            <person name="Bergonzi S."/>
            <person name="Castaings L."/>
            <person name="Mateos J.L."/>
            <person name="Berns M.C."/>
            <person name="Bujdoso N."/>
            <person name="Piofczyk T."/>
            <person name="de Lorenzo L."/>
            <person name="Barrero-Sicilia C."/>
            <person name="Mateos I."/>
            <person name="Piednoel M."/>
            <person name="Hagmann J."/>
            <person name="Chen-Min-Tao R."/>
            <person name="Iglesias-Fernandez R."/>
            <person name="Schuster S.C."/>
            <person name="Alonso-Blanco C."/>
            <person name="Roudier F."/>
            <person name="Carbonero P."/>
            <person name="Paz-Ares J."/>
            <person name="Davis S.J."/>
            <person name="Pecinka A."/>
            <person name="Quesneville H."/>
            <person name="Colot V."/>
            <person name="Lysak M.A."/>
            <person name="Weigel D."/>
            <person name="Coupland G."/>
            <person name="Schneeberger K."/>
        </authorList>
    </citation>
    <scope>NUCLEOTIDE SEQUENCE [LARGE SCALE GENOMIC DNA]</scope>
    <source>
        <strain evidence="4">cv. Pajares</strain>
    </source>
</reference>
<feature type="compositionally biased region" description="Low complexity" evidence="2">
    <location>
        <begin position="469"/>
        <end position="488"/>
    </location>
</feature>
<proteinExistence type="predicted"/>
<protein>
    <recommendedName>
        <fullName evidence="5">CCHC-type domain-containing protein</fullName>
    </recommendedName>
</protein>
<dbReference type="SUPFAM" id="SSF57756">
    <property type="entry name" value="Retrovirus zinc finger-like domains"/>
    <property type="match status" value="1"/>
</dbReference>
<dbReference type="OMA" id="AREEWNT"/>
<dbReference type="Gramene" id="KFK30602">
    <property type="protein sequence ID" value="KFK30602"/>
    <property type="gene ID" value="AALP_AA6G003100"/>
</dbReference>
<dbReference type="Pfam" id="PF14223">
    <property type="entry name" value="Retrotran_gag_2"/>
    <property type="match status" value="1"/>
</dbReference>
<feature type="region of interest" description="Disordered" evidence="2">
    <location>
        <begin position="458"/>
        <end position="488"/>
    </location>
</feature>
<evidence type="ECO:0000313" key="3">
    <source>
        <dbReference type="EMBL" id="KFK30602.1"/>
    </source>
</evidence>
<keyword evidence="1" id="KW-0175">Coiled coil</keyword>
<dbReference type="EMBL" id="CM002874">
    <property type="protein sequence ID" value="KFK30602.1"/>
    <property type="molecule type" value="Genomic_DNA"/>
</dbReference>
<dbReference type="AlphaFoldDB" id="A0A087GL50"/>
<dbReference type="GO" id="GO:0008270">
    <property type="term" value="F:zinc ion binding"/>
    <property type="evidence" value="ECO:0007669"/>
    <property type="project" value="InterPro"/>
</dbReference>
<dbReference type="eggNOG" id="KOG0017">
    <property type="taxonomic scope" value="Eukaryota"/>
</dbReference>
<sequence>MTRPPRLDSTNYGYWKVRMEAFISGLDEDCWNAIEVGWSHPVVTDDKGVESLKPRDKWTALEKKQASCNSKEKTALYNAIDSSHFKLISQCTSAQKAWKTLENMFQGTNSVKRTKLDMLASKFENLRMEEKEYVAEFSVKLCDISNESFALGKQYKDKKLVKKLKRSLPLKFESKISAVEEAHNLDEMPFDEFVGIMKAFELNNAYEDKERQKVSNTEAVSNGAYAEDSLALLTRQFTKYLKNKHNKKDNRSREEADSSSKKIQCFECKGFGHVRSECVNLLKQKQALISIESDSDTDSDDELNLNNFVALTTFISSPAIESAAKSTVESVKNGSDSDDDSINDEDFEKNYQMLYEHWLKFVEENSLLAKEKDKMEAQIVEAQKYAAEKEEEATQARVQLEETQKQLRMLNNGTNQLNHLLNIGKSPRERHGLGFTGNSSQMECVFLSGGVRETATSFATESLTRNSEKSGTASKTATASKSAETASGKVRGTRKFGLGKMIVMEMVHWDFILDLSGDEH</sequence>
<organism evidence="3 4">
    <name type="scientific">Arabis alpina</name>
    <name type="common">Alpine rock-cress</name>
    <dbReference type="NCBI Taxonomy" id="50452"/>
    <lineage>
        <taxon>Eukaryota</taxon>
        <taxon>Viridiplantae</taxon>
        <taxon>Streptophyta</taxon>
        <taxon>Embryophyta</taxon>
        <taxon>Tracheophyta</taxon>
        <taxon>Spermatophyta</taxon>
        <taxon>Magnoliopsida</taxon>
        <taxon>eudicotyledons</taxon>
        <taxon>Gunneridae</taxon>
        <taxon>Pentapetalae</taxon>
        <taxon>rosids</taxon>
        <taxon>malvids</taxon>
        <taxon>Brassicales</taxon>
        <taxon>Brassicaceae</taxon>
        <taxon>Arabideae</taxon>
        <taxon>Arabis</taxon>
    </lineage>
</organism>